<sequence>MIVRSSGPGPTRLQPPTPAVTITPIATPSQTALLPPNLLMCGRPLSHRASGSIIDRARTIENQEEAPRQKKFPGNSRIPVGVGGLKRLAVSVPASRQACREASSTTVMSDSAPTRTGGPQAPAPRLTNSWVSP</sequence>
<dbReference type="EMBL" id="BAAASZ010000027">
    <property type="protein sequence ID" value="GAA2452374.1"/>
    <property type="molecule type" value="Genomic_DNA"/>
</dbReference>
<feature type="compositionally biased region" description="Polar residues" evidence="1">
    <location>
        <begin position="102"/>
        <end position="114"/>
    </location>
</feature>
<accession>A0ABN3K8I7</accession>
<reference evidence="2 3" key="1">
    <citation type="journal article" date="2019" name="Int. J. Syst. Evol. Microbiol.">
        <title>The Global Catalogue of Microorganisms (GCM) 10K type strain sequencing project: providing services to taxonomists for standard genome sequencing and annotation.</title>
        <authorList>
            <consortium name="The Broad Institute Genomics Platform"/>
            <consortium name="The Broad Institute Genome Sequencing Center for Infectious Disease"/>
            <person name="Wu L."/>
            <person name="Ma J."/>
        </authorList>
    </citation>
    <scope>NUCLEOTIDE SEQUENCE [LARGE SCALE GENOMIC DNA]</scope>
    <source>
        <strain evidence="2 3">JCM 6305</strain>
    </source>
</reference>
<organism evidence="2 3">
    <name type="scientific">Streptomyces macrosporus</name>
    <dbReference type="NCBI Taxonomy" id="44032"/>
    <lineage>
        <taxon>Bacteria</taxon>
        <taxon>Bacillati</taxon>
        <taxon>Actinomycetota</taxon>
        <taxon>Actinomycetes</taxon>
        <taxon>Kitasatosporales</taxon>
        <taxon>Streptomycetaceae</taxon>
        <taxon>Streptomyces</taxon>
    </lineage>
</organism>
<evidence type="ECO:0000313" key="2">
    <source>
        <dbReference type="EMBL" id="GAA2452374.1"/>
    </source>
</evidence>
<protein>
    <submittedName>
        <fullName evidence="2">Uncharacterized protein</fullName>
    </submittedName>
</protein>
<name>A0ABN3K8I7_9ACTN</name>
<evidence type="ECO:0000313" key="3">
    <source>
        <dbReference type="Proteomes" id="UP001501638"/>
    </source>
</evidence>
<comment type="caution">
    <text evidence="2">The sequence shown here is derived from an EMBL/GenBank/DDBJ whole genome shotgun (WGS) entry which is preliminary data.</text>
</comment>
<gene>
    <name evidence="2" type="ORF">GCM10010405_40140</name>
</gene>
<keyword evidence="3" id="KW-1185">Reference proteome</keyword>
<proteinExistence type="predicted"/>
<evidence type="ECO:0000256" key="1">
    <source>
        <dbReference type="SAM" id="MobiDB-lite"/>
    </source>
</evidence>
<dbReference type="Proteomes" id="UP001501638">
    <property type="component" value="Unassembled WGS sequence"/>
</dbReference>
<feature type="region of interest" description="Disordered" evidence="1">
    <location>
        <begin position="95"/>
        <end position="133"/>
    </location>
</feature>